<name>A0A7W8QM53_9ACTN</name>
<feature type="region of interest" description="Disordered" evidence="1">
    <location>
        <begin position="137"/>
        <end position="161"/>
    </location>
</feature>
<reference evidence="2 3" key="1">
    <citation type="submission" date="2020-08" db="EMBL/GenBank/DDBJ databases">
        <title>Sequencing the genomes of 1000 actinobacteria strains.</title>
        <authorList>
            <person name="Klenk H.-P."/>
        </authorList>
    </citation>
    <scope>NUCLEOTIDE SEQUENCE [LARGE SCALE GENOMIC DNA]</scope>
    <source>
        <strain evidence="2 3">DSM 44551</strain>
    </source>
</reference>
<comment type="caution">
    <text evidence="2">The sequence shown here is derived from an EMBL/GenBank/DDBJ whole genome shotgun (WGS) entry which is preliminary data.</text>
</comment>
<keyword evidence="3" id="KW-1185">Reference proteome</keyword>
<evidence type="ECO:0000256" key="1">
    <source>
        <dbReference type="SAM" id="MobiDB-lite"/>
    </source>
</evidence>
<feature type="region of interest" description="Disordered" evidence="1">
    <location>
        <begin position="207"/>
        <end position="227"/>
    </location>
</feature>
<protein>
    <submittedName>
        <fullName evidence="2">Uncharacterized protein</fullName>
    </submittedName>
</protein>
<dbReference type="EMBL" id="JACHDB010000001">
    <property type="protein sequence ID" value="MBB5432315.1"/>
    <property type="molecule type" value="Genomic_DNA"/>
</dbReference>
<organism evidence="2 3">
    <name type="scientific">Nocardiopsis composta</name>
    <dbReference type="NCBI Taxonomy" id="157465"/>
    <lineage>
        <taxon>Bacteria</taxon>
        <taxon>Bacillati</taxon>
        <taxon>Actinomycetota</taxon>
        <taxon>Actinomycetes</taxon>
        <taxon>Streptosporangiales</taxon>
        <taxon>Nocardiopsidaceae</taxon>
        <taxon>Nocardiopsis</taxon>
    </lineage>
</organism>
<sequence length="227" mass="22931">MKCTFAAGGRFLGGAPRAVWRTTETDPRVLSARSVAQRLDGDGHSAHLVWNPLHGDVAQLLPATAPAGGQLCPPPGTDSRSVPVDASADPACEGRICLIIVVIGRADEPFTDGPLAGAGALLRWLDSWGVPPCWPGGTPPPATGPRPAPAEAWSRGGHFGASQVPGCPDRGPGAIDTGLLLGSASAGAGSAAPPSVRPLLTPALPAPLYPAEHSDNGAPPSSYAARY</sequence>
<dbReference type="AlphaFoldDB" id="A0A7W8QM53"/>
<accession>A0A7W8QM53</accession>
<dbReference type="RefSeq" id="WP_312893592.1">
    <property type="nucleotide sequence ID" value="NZ_JACHDB010000001.1"/>
</dbReference>
<dbReference type="Proteomes" id="UP000572635">
    <property type="component" value="Unassembled WGS sequence"/>
</dbReference>
<evidence type="ECO:0000313" key="3">
    <source>
        <dbReference type="Proteomes" id="UP000572635"/>
    </source>
</evidence>
<evidence type="ECO:0000313" key="2">
    <source>
        <dbReference type="EMBL" id="MBB5432315.1"/>
    </source>
</evidence>
<feature type="compositionally biased region" description="Pro residues" evidence="1">
    <location>
        <begin position="137"/>
        <end position="148"/>
    </location>
</feature>
<proteinExistence type="predicted"/>
<gene>
    <name evidence="2" type="ORF">HDA36_002399</name>
</gene>